<reference evidence="3" key="1">
    <citation type="submission" date="2017-03" db="EMBL/GenBank/DDBJ databases">
        <authorList>
            <person name="Safronova V.I."/>
            <person name="Sazanova A.L."/>
            <person name="Chirak E.R."/>
        </authorList>
    </citation>
    <scope>NUCLEOTIDE SEQUENCE [LARGE SCALE GENOMIC DNA]</scope>
    <source>
        <strain evidence="3">Ach-343</strain>
    </source>
</reference>
<comment type="caution">
    <text evidence="2">The sequence shown here is derived from an EMBL/GenBank/DDBJ whole genome shotgun (WGS) entry which is preliminary data.</text>
</comment>
<evidence type="ECO:0000256" key="1">
    <source>
        <dbReference type="SAM" id="Phobius"/>
    </source>
</evidence>
<evidence type="ECO:0000313" key="2">
    <source>
        <dbReference type="EMBL" id="PZV36761.1"/>
    </source>
</evidence>
<protein>
    <submittedName>
        <fullName evidence="2">Uncharacterized protein</fullName>
    </submittedName>
</protein>
<dbReference type="EMBL" id="MZXV01000040">
    <property type="protein sequence ID" value="PZV36761.1"/>
    <property type="molecule type" value="Genomic_DNA"/>
</dbReference>
<dbReference type="AlphaFoldDB" id="A0A2W7C330"/>
<keyword evidence="3" id="KW-1185">Reference proteome</keyword>
<dbReference type="Proteomes" id="UP000248616">
    <property type="component" value="Unassembled WGS sequence"/>
</dbReference>
<proteinExistence type="predicted"/>
<sequence>MVEVLGVSPPAALVEGRPMMPEALPGAQIALILMALPFIGLAIAVIFQLCRFGWQHRVVRKRWFGRHANRYQKRRAQLEESDR</sequence>
<keyword evidence="1" id="KW-1133">Transmembrane helix</keyword>
<evidence type="ECO:0000313" key="3">
    <source>
        <dbReference type="Proteomes" id="UP000248616"/>
    </source>
</evidence>
<name>A0A2W7C330_9HYPH</name>
<keyword evidence="1" id="KW-0472">Membrane</keyword>
<accession>A0A2W7C330</accession>
<keyword evidence="1" id="KW-0812">Transmembrane</keyword>
<organism evidence="2 3">
    <name type="scientific">Mesorhizobium kowhaii</name>
    <dbReference type="NCBI Taxonomy" id="1300272"/>
    <lineage>
        <taxon>Bacteria</taxon>
        <taxon>Pseudomonadati</taxon>
        <taxon>Pseudomonadota</taxon>
        <taxon>Alphaproteobacteria</taxon>
        <taxon>Hyphomicrobiales</taxon>
        <taxon>Phyllobacteriaceae</taxon>
        <taxon>Mesorhizobium</taxon>
    </lineage>
</organism>
<feature type="transmembrane region" description="Helical" evidence="1">
    <location>
        <begin position="29"/>
        <end position="54"/>
    </location>
</feature>
<gene>
    <name evidence="2" type="ORF">B5V02_18775</name>
</gene>